<feature type="chain" id="PRO_5047360412" evidence="1">
    <location>
        <begin position="27"/>
        <end position="306"/>
    </location>
</feature>
<comment type="caution">
    <text evidence="3">The sequence shown here is derived from an EMBL/GenBank/DDBJ whole genome shotgun (WGS) entry which is preliminary data.</text>
</comment>
<proteinExistence type="predicted"/>
<keyword evidence="4" id="KW-1185">Reference proteome</keyword>
<organism evidence="3 4">
    <name type="scientific">Rhodanobacter caeni</name>
    <dbReference type="NCBI Taxonomy" id="657654"/>
    <lineage>
        <taxon>Bacteria</taxon>
        <taxon>Pseudomonadati</taxon>
        <taxon>Pseudomonadota</taxon>
        <taxon>Gammaproteobacteria</taxon>
        <taxon>Lysobacterales</taxon>
        <taxon>Rhodanobacteraceae</taxon>
        <taxon>Rhodanobacter</taxon>
    </lineage>
</organism>
<dbReference type="Proteomes" id="UP001500657">
    <property type="component" value="Unassembled WGS sequence"/>
</dbReference>
<keyword evidence="1" id="KW-0732">Signal</keyword>
<dbReference type="Pfam" id="PF01522">
    <property type="entry name" value="Polysacc_deac_1"/>
    <property type="match status" value="1"/>
</dbReference>
<feature type="domain" description="NodB homology" evidence="2">
    <location>
        <begin position="26"/>
        <end position="151"/>
    </location>
</feature>
<evidence type="ECO:0000313" key="3">
    <source>
        <dbReference type="EMBL" id="GAA0243127.1"/>
    </source>
</evidence>
<gene>
    <name evidence="3" type="ORF">GCM10009126_06040</name>
</gene>
<evidence type="ECO:0000256" key="1">
    <source>
        <dbReference type="SAM" id="SignalP"/>
    </source>
</evidence>
<dbReference type="PANTHER" id="PTHR10587">
    <property type="entry name" value="GLYCOSYL TRANSFERASE-RELATED"/>
    <property type="match status" value="1"/>
</dbReference>
<dbReference type="Gene3D" id="3.20.20.370">
    <property type="entry name" value="Glycoside hydrolase/deacetylase"/>
    <property type="match status" value="1"/>
</dbReference>
<feature type="signal peptide" evidence="1">
    <location>
        <begin position="1"/>
        <end position="26"/>
    </location>
</feature>
<sequence>MSILHSRPALALLAALAAAPALPATAQQLAITWDDLPAHGPLPPGETRVEIAQKIITAMQQAKLPPAYGFVNGVQTQNEPASTPVLQLWRDAGLPLGNHTWSHMNLNTNPLADWEQDVTRNEAMLQKYMGDADWRWLRYPYLAEGDTAATRAAGRRFLAGRGYKVATVTMGFGDYLYNEPYARCVAKKDSAAIARLESSYFAAADAAIVYSRSLSKALYGHDIPYVLLMHVGAFDARMLPRLLALYRERGFRFVTLEEAESAPFYRNAIDPGLPSSPDSLEAAMTARGLPLPPAPGPGLDLDALCR</sequence>
<protein>
    <submittedName>
        <fullName evidence="3">Polysaccharide deacetylase family protein</fullName>
    </submittedName>
</protein>
<dbReference type="InterPro" id="IPR002509">
    <property type="entry name" value="NODB_dom"/>
</dbReference>
<dbReference type="EMBL" id="BAAAFO010000001">
    <property type="protein sequence ID" value="GAA0243127.1"/>
    <property type="molecule type" value="Genomic_DNA"/>
</dbReference>
<dbReference type="CDD" id="cd10960">
    <property type="entry name" value="CE4_NodB_like_1"/>
    <property type="match status" value="1"/>
</dbReference>
<accession>A0ABN0U9F2</accession>
<evidence type="ECO:0000259" key="2">
    <source>
        <dbReference type="Pfam" id="PF01522"/>
    </source>
</evidence>
<evidence type="ECO:0000313" key="4">
    <source>
        <dbReference type="Proteomes" id="UP001500657"/>
    </source>
</evidence>
<dbReference type="InterPro" id="IPR011330">
    <property type="entry name" value="Glyco_hydro/deAcase_b/a-brl"/>
</dbReference>
<dbReference type="SUPFAM" id="SSF88713">
    <property type="entry name" value="Glycoside hydrolase/deacetylase"/>
    <property type="match status" value="1"/>
</dbReference>
<reference evidence="3 4" key="1">
    <citation type="journal article" date="2019" name="Int. J. Syst. Evol. Microbiol.">
        <title>The Global Catalogue of Microorganisms (GCM) 10K type strain sequencing project: providing services to taxonomists for standard genome sequencing and annotation.</title>
        <authorList>
            <consortium name="The Broad Institute Genomics Platform"/>
            <consortium name="The Broad Institute Genome Sequencing Center for Infectious Disease"/>
            <person name="Wu L."/>
            <person name="Ma J."/>
        </authorList>
    </citation>
    <scope>NUCLEOTIDE SEQUENCE [LARGE SCALE GENOMIC DNA]</scope>
    <source>
        <strain evidence="3 4">JCM 16242</strain>
    </source>
</reference>
<dbReference type="InterPro" id="IPR050248">
    <property type="entry name" value="Polysacc_deacetylase_ArnD"/>
</dbReference>
<name>A0ABN0U9F2_9GAMM</name>